<sequence length="1210" mass="139453">MMKRRKGTIQQQRINHKLLNPDFEIDDRSFEDLLAYVVSYVEHINFYTTENKIDGNWRSLIEQDPVIYIIGIIKEPIDSLRLEDKIAEEIAAILLSWYKKIEQWYHTLLHFNETTIANKISNVLLEVLWDKKVTLEEFLETIEENYLCNPFINSLKNYTSSHTNREFDLEETAHTFRKMVVYIQNFTRKYLHKTVFSKQNHMPNNAMYITFAILFNKIQTQINSIAQKHLDFYYKDILLQTPNKGIPTQTVVCFELSPKSKGVLIPENTTLLAGKLFDSKKNIVFETTKPLLTSPIVIDSLQNLYLNKSNFIKIGTKEPTIANILQHEFISNGKPQVTDNKGLFGADENSIVDSEVSPKNTADIGFIIGSQVLFLEEGEREIKISFFLEKDSSELTFWKLLNEMASNQGLPLDVIFNDVFEEAFNISYTSKEKWIEVKRYYVQFDEIENTFTIILELGNTMPPVTISSVETAYTWPMLKVELSELAPIYAYSFFKGLQVEMLTIDVHVSGIKDLSIYNNMGKVSLGKPFYAFSPTPKIGDTLLIGKSELYQKEITDIDIIISWDNLPSDFGGFESYYNAYSQEFNNNSFQVTASALSDGYWFPLEKKDREKFSLFETQSVISPEGYNEEKLVNKTRITLKDLSKYQLARNYKLTNPIPYNIHTNSGFLKLSLSDPEYAFGKDLYQKEYTQIATYNAKNNTELALPNIPFSPKIKGITLNYTAKDVIYFNNAYDGNASSLKGDYIHLTPFGKEQIVADSKVYKNTLVTDFKGEGYLYFKLKKVASETSISLFFDVNNSTPTNFERANNLIVEYKKADRWVTLPKKNIISDSTHQLSASGIIEILIPRLTDEMNYDNFELRFVALHDAYKYPTFNGIYTNAVVAVCTNNDENVIGKKVEAGNITKLGKKIADIKKVVQPQSSFGGKTPTIPELFYTEVSERIRHKDRALTIWDYEHLILQQYHEIATVKCTNKNAQFKPQAGKVTLVVLSKQWQYDNHHYFNNNELFVIQQFIKTKSNSFIKINVQNPTPEWLLVTCVVQFDIDDQGGYYIEQLNKELNEYLCPVSNKNKEKTVGIGGSIVPRTLKTYLENLSYIQSIKKLEIEHIIKKGTDDFSLKVYEENQEIQPTLPWSMLVPKLKHNIYTSSILEDETIEEIESQNFRIGVDYIIADDHDFPEEENTIPTSVITQEIKPKVVTIQEKKIDTILNFNIE</sequence>
<accession>A0A238U851</accession>
<dbReference type="Proteomes" id="UP000215214">
    <property type="component" value="Chromosome TJEJU"/>
</dbReference>
<dbReference type="EMBL" id="LT899436">
    <property type="protein sequence ID" value="SNR14674.1"/>
    <property type="molecule type" value="Genomic_DNA"/>
</dbReference>
<evidence type="ECO:0000313" key="2">
    <source>
        <dbReference type="Proteomes" id="UP000215214"/>
    </source>
</evidence>
<dbReference type="KEGG" id="tje:TJEJU_0911"/>
<reference evidence="1 2" key="1">
    <citation type="submission" date="2017-07" db="EMBL/GenBank/DDBJ databases">
        <authorList>
            <person name="Sun Z.S."/>
            <person name="Albrecht U."/>
            <person name="Echele G."/>
            <person name="Lee C.C."/>
        </authorList>
    </citation>
    <scope>NUCLEOTIDE SEQUENCE [LARGE SCALE GENOMIC DNA]</scope>
    <source>
        <strain evidence="2">type strain: KCTC 22618</strain>
    </source>
</reference>
<proteinExistence type="predicted"/>
<evidence type="ECO:0000313" key="1">
    <source>
        <dbReference type="EMBL" id="SNR14674.1"/>
    </source>
</evidence>
<keyword evidence="2" id="KW-1185">Reference proteome</keyword>
<dbReference type="AlphaFoldDB" id="A0A238U851"/>
<organism evidence="1 2">
    <name type="scientific">Tenacibaculum jejuense</name>
    <dbReference type="NCBI Taxonomy" id="584609"/>
    <lineage>
        <taxon>Bacteria</taxon>
        <taxon>Pseudomonadati</taxon>
        <taxon>Bacteroidota</taxon>
        <taxon>Flavobacteriia</taxon>
        <taxon>Flavobacteriales</taxon>
        <taxon>Flavobacteriaceae</taxon>
        <taxon>Tenacibaculum</taxon>
    </lineage>
</organism>
<gene>
    <name evidence="1" type="ORF">TJEJU_0911</name>
</gene>
<name>A0A238U851_9FLAO</name>
<protein>
    <submittedName>
        <fullName evidence="1">Phage baseplate protein</fullName>
    </submittedName>
</protein>